<evidence type="ECO:0000256" key="5">
    <source>
        <dbReference type="ARBA" id="ARBA00022682"/>
    </source>
</evidence>
<dbReference type="InterPro" id="IPR050279">
    <property type="entry name" value="Plant_def-hormone_signal"/>
</dbReference>
<dbReference type="AlphaFoldDB" id="A0A6A6LXT9"/>
<evidence type="ECO:0000256" key="3">
    <source>
        <dbReference type="ARBA" id="ARBA00008594"/>
    </source>
</evidence>
<dbReference type="GO" id="GO:0005634">
    <property type="term" value="C:nucleus"/>
    <property type="evidence" value="ECO:0007669"/>
    <property type="project" value="UniProtKB-SubCell"/>
</dbReference>
<reference evidence="9 10" key="1">
    <citation type="journal article" date="2020" name="Mol. Plant">
        <title>The Chromosome-Based Rubber Tree Genome Provides New Insights into Spurge Genome Evolution and Rubber Biosynthesis.</title>
        <authorList>
            <person name="Liu J."/>
            <person name="Shi C."/>
            <person name="Shi C.C."/>
            <person name="Li W."/>
            <person name="Zhang Q.J."/>
            <person name="Zhang Y."/>
            <person name="Li K."/>
            <person name="Lu H.F."/>
            <person name="Shi C."/>
            <person name="Zhu S.T."/>
            <person name="Xiao Z.Y."/>
            <person name="Nan H."/>
            <person name="Yue Y."/>
            <person name="Zhu X.G."/>
            <person name="Wu Y."/>
            <person name="Hong X.N."/>
            <person name="Fan G.Y."/>
            <person name="Tong Y."/>
            <person name="Zhang D."/>
            <person name="Mao C.L."/>
            <person name="Liu Y.L."/>
            <person name="Hao S.J."/>
            <person name="Liu W.Q."/>
            <person name="Lv M.Q."/>
            <person name="Zhang H.B."/>
            <person name="Liu Y."/>
            <person name="Hu-Tang G.R."/>
            <person name="Wang J.P."/>
            <person name="Wang J.H."/>
            <person name="Sun Y.H."/>
            <person name="Ni S.B."/>
            <person name="Chen W.B."/>
            <person name="Zhang X.C."/>
            <person name="Jiao Y.N."/>
            <person name="Eichler E.E."/>
            <person name="Li G.H."/>
            <person name="Liu X."/>
            <person name="Gao L.Z."/>
        </authorList>
    </citation>
    <scope>NUCLEOTIDE SEQUENCE [LARGE SCALE GENOMIC DNA]</scope>
    <source>
        <strain evidence="10">cv. GT1</strain>
        <tissue evidence="9">Leaf</tissue>
    </source>
</reference>
<keyword evidence="7" id="KW-0539">Nucleus</keyword>
<dbReference type="Proteomes" id="UP000467840">
    <property type="component" value="Chromosome 9"/>
</dbReference>
<evidence type="ECO:0000256" key="4">
    <source>
        <dbReference type="ARBA" id="ARBA00022490"/>
    </source>
</evidence>
<dbReference type="GO" id="GO:0038023">
    <property type="term" value="F:signaling receptor activity"/>
    <property type="evidence" value="ECO:0007669"/>
    <property type="project" value="TreeGrafter"/>
</dbReference>
<protein>
    <recommendedName>
        <fullName evidence="11">Bet v I/Major latex protein domain-containing protein</fullName>
    </recommendedName>
</protein>
<evidence type="ECO:0000313" key="9">
    <source>
        <dbReference type="EMBL" id="KAF2305327.1"/>
    </source>
</evidence>
<comment type="similarity">
    <text evidence="3">Belongs to the PYR/PYL/RCAR abscisic acid intracellular receptor family.</text>
</comment>
<dbReference type="InterPro" id="IPR019587">
    <property type="entry name" value="Polyketide_cyclase/dehydratase"/>
</dbReference>
<comment type="subcellular location">
    <subcellularLocation>
        <location evidence="2">Cytoplasm</location>
    </subcellularLocation>
    <subcellularLocation>
        <location evidence="1">Nucleus</location>
    </subcellularLocation>
</comment>
<dbReference type="Pfam" id="PF10604">
    <property type="entry name" value="Polyketide_cyc2"/>
    <property type="match status" value="1"/>
</dbReference>
<keyword evidence="5" id="KW-0938">Abscisic acid signaling pathway</keyword>
<evidence type="ECO:0000256" key="7">
    <source>
        <dbReference type="ARBA" id="ARBA00023242"/>
    </source>
</evidence>
<evidence type="ECO:0008006" key="11">
    <source>
        <dbReference type="Google" id="ProtNLM"/>
    </source>
</evidence>
<evidence type="ECO:0000256" key="8">
    <source>
        <dbReference type="ARBA" id="ARBA00023272"/>
    </source>
</evidence>
<comment type="caution">
    <text evidence="9">The sequence shown here is derived from an EMBL/GenBank/DDBJ whole genome shotgun (WGS) entry which is preliminary data.</text>
</comment>
<dbReference type="SUPFAM" id="SSF55961">
    <property type="entry name" value="Bet v1-like"/>
    <property type="match status" value="1"/>
</dbReference>
<sequence>MISKYYAPILSPNQCGSSLIQTIDAPLPLVWSIIRQFDNPQAYKQFVKSCEILSGNGRGIGSVRELKIISGLAAKRSAERLDNLDDESYVMMVSIIGGDHKLENYKSTISLHEIAGDEEKGRKTAVIESSLATVTEKMASAR</sequence>
<evidence type="ECO:0000256" key="6">
    <source>
        <dbReference type="ARBA" id="ARBA00023170"/>
    </source>
</evidence>
<evidence type="ECO:0000256" key="2">
    <source>
        <dbReference type="ARBA" id="ARBA00004496"/>
    </source>
</evidence>
<accession>A0A6A6LXT9</accession>
<evidence type="ECO:0000313" key="10">
    <source>
        <dbReference type="Proteomes" id="UP000467840"/>
    </source>
</evidence>
<dbReference type="Gene3D" id="3.30.530.20">
    <property type="match status" value="1"/>
</dbReference>
<dbReference type="PANTHER" id="PTHR31213:SF82">
    <property type="entry name" value="ABSCISIC ACID RECEPTOR PYL11-RELATED"/>
    <property type="match status" value="1"/>
</dbReference>
<dbReference type="InterPro" id="IPR023393">
    <property type="entry name" value="START-like_dom_sf"/>
</dbReference>
<dbReference type="GO" id="GO:0010427">
    <property type="term" value="F:abscisic acid binding"/>
    <property type="evidence" value="ECO:0007669"/>
    <property type="project" value="TreeGrafter"/>
</dbReference>
<proteinExistence type="inferred from homology"/>
<dbReference type="GO" id="GO:0004864">
    <property type="term" value="F:protein phosphatase inhibitor activity"/>
    <property type="evidence" value="ECO:0007669"/>
    <property type="project" value="UniProtKB-KW"/>
</dbReference>
<dbReference type="EMBL" id="JAAGAX010000008">
    <property type="protein sequence ID" value="KAF2305327.1"/>
    <property type="molecule type" value="Genomic_DNA"/>
</dbReference>
<dbReference type="CDD" id="cd07821">
    <property type="entry name" value="PYR_PYL_RCAR_like"/>
    <property type="match status" value="1"/>
</dbReference>
<dbReference type="PANTHER" id="PTHR31213">
    <property type="entry name" value="OS08G0374000 PROTEIN-RELATED"/>
    <property type="match status" value="1"/>
</dbReference>
<name>A0A6A6LXT9_HEVBR</name>
<evidence type="ECO:0000256" key="1">
    <source>
        <dbReference type="ARBA" id="ARBA00004123"/>
    </source>
</evidence>
<gene>
    <name evidence="9" type="ORF">GH714_003712</name>
</gene>
<keyword evidence="6" id="KW-0675">Receptor</keyword>
<dbReference type="GO" id="GO:0005737">
    <property type="term" value="C:cytoplasm"/>
    <property type="evidence" value="ECO:0007669"/>
    <property type="project" value="UniProtKB-SubCell"/>
</dbReference>
<keyword evidence="8" id="KW-0650">Protein phosphatase inhibitor</keyword>
<organism evidence="9 10">
    <name type="scientific">Hevea brasiliensis</name>
    <name type="common">Para rubber tree</name>
    <name type="synonym">Siphonia brasiliensis</name>
    <dbReference type="NCBI Taxonomy" id="3981"/>
    <lineage>
        <taxon>Eukaryota</taxon>
        <taxon>Viridiplantae</taxon>
        <taxon>Streptophyta</taxon>
        <taxon>Embryophyta</taxon>
        <taxon>Tracheophyta</taxon>
        <taxon>Spermatophyta</taxon>
        <taxon>Magnoliopsida</taxon>
        <taxon>eudicotyledons</taxon>
        <taxon>Gunneridae</taxon>
        <taxon>Pentapetalae</taxon>
        <taxon>rosids</taxon>
        <taxon>fabids</taxon>
        <taxon>Malpighiales</taxon>
        <taxon>Euphorbiaceae</taxon>
        <taxon>Crotonoideae</taxon>
        <taxon>Micrandreae</taxon>
        <taxon>Hevea</taxon>
    </lineage>
</organism>
<dbReference type="GO" id="GO:0009738">
    <property type="term" value="P:abscisic acid-activated signaling pathway"/>
    <property type="evidence" value="ECO:0007669"/>
    <property type="project" value="UniProtKB-KW"/>
</dbReference>
<keyword evidence="10" id="KW-1185">Reference proteome</keyword>
<keyword evidence="4" id="KW-0963">Cytoplasm</keyword>